<dbReference type="EMBL" id="CP053923">
    <property type="protein sequence ID" value="QNT69491.1"/>
    <property type="molecule type" value="Genomic_DNA"/>
</dbReference>
<dbReference type="InterPro" id="IPR051788">
    <property type="entry name" value="MFS_Transporter"/>
</dbReference>
<gene>
    <name evidence="9" type="ORF">HQ394_09325</name>
</gene>
<dbReference type="GO" id="GO:0016020">
    <property type="term" value="C:membrane"/>
    <property type="evidence" value="ECO:0007669"/>
    <property type="project" value="TreeGrafter"/>
</dbReference>
<keyword evidence="4 7" id="KW-0812">Transmembrane</keyword>
<comment type="similarity">
    <text evidence="2">Belongs to the major facilitator superfamily.</text>
</comment>
<feature type="transmembrane region" description="Helical" evidence="7">
    <location>
        <begin position="249"/>
        <end position="269"/>
    </location>
</feature>
<keyword evidence="5 7" id="KW-1133">Transmembrane helix</keyword>
<evidence type="ECO:0000256" key="2">
    <source>
        <dbReference type="ARBA" id="ARBA00008335"/>
    </source>
</evidence>
<keyword evidence="6 7" id="KW-0472">Membrane</keyword>
<evidence type="ECO:0000313" key="10">
    <source>
        <dbReference type="Proteomes" id="UP000516369"/>
    </source>
</evidence>
<sequence>MARAIEIGTVYGGGLALGIALVSFPAAATILTAVDGYGLTSNQYGSIFLPLVAGAVLASLFAPALARRHGLRAILLAGFLSTALAMSVFALSSLLTQVHWLAFALVLLATGLLGLGFGATLTAINAYAASFFPRRSETALTALHTLLGTGTALAPLIIAMLADGGRWWLLPLAAATAMFLLAGLGRTQPLVLASETGSGQTAGAWAVIRALPARFWIWICFALLYGVCETLFGNWGTVYLNQQRGLTPATANLALAVFWAAVTVGRLLVAVLSTRIPPAKIFRLLPVLIMLALAAVALASGPTLGVMAFALAGLACSACLPLSIGTASGESPRFVETVSGWMVAAYMTGFGIGAFAVGPLREAGDLPLSQVYLWAMAIAAVLIVLTLALTRRSAPPAAAAT</sequence>
<dbReference type="GO" id="GO:0012505">
    <property type="term" value="C:endomembrane system"/>
    <property type="evidence" value="ECO:0007669"/>
    <property type="project" value="UniProtKB-SubCell"/>
</dbReference>
<dbReference type="InterPro" id="IPR011701">
    <property type="entry name" value="MFS"/>
</dbReference>
<organism evidence="9 10">
    <name type="scientific">Defluviicoccus vanus</name>
    <dbReference type="NCBI Taxonomy" id="111831"/>
    <lineage>
        <taxon>Bacteria</taxon>
        <taxon>Pseudomonadati</taxon>
        <taxon>Pseudomonadota</taxon>
        <taxon>Alphaproteobacteria</taxon>
        <taxon>Rhodospirillales</taxon>
        <taxon>Rhodospirillaceae</taxon>
        <taxon>Defluviicoccus</taxon>
    </lineage>
</organism>
<evidence type="ECO:0000256" key="5">
    <source>
        <dbReference type="ARBA" id="ARBA00022989"/>
    </source>
</evidence>
<feature type="transmembrane region" description="Helical" evidence="7">
    <location>
        <begin position="140"/>
        <end position="161"/>
    </location>
</feature>
<dbReference type="KEGG" id="dvn:HQ394_09325"/>
<name>A0A7H1N1A5_9PROT</name>
<dbReference type="PROSITE" id="PS50850">
    <property type="entry name" value="MFS"/>
    <property type="match status" value="1"/>
</dbReference>
<feature type="transmembrane region" description="Helical" evidence="7">
    <location>
        <begin position="100"/>
        <end position="128"/>
    </location>
</feature>
<dbReference type="Gene3D" id="1.20.1250.20">
    <property type="entry name" value="MFS general substrate transporter like domains"/>
    <property type="match status" value="2"/>
</dbReference>
<dbReference type="SUPFAM" id="SSF103473">
    <property type="entry name" value="MFS general substrate transporter"/>
    <property type="match status" value="1"/>
</dbReference>
<protein>
    <submittedName>
        <fullName evidence="9">MFS transporter</fullName>
    </submittedName>
</protein>
<comment type="subcellular location">
    <subcellularLocation>
        <location evidence="1">Endomembrane system</location>
        <topology evidence="1">Multi-pass membrane protein</topology>
    </subcellularLocation>
</comment>
<evidence type="ECO:0000256" key="4">
    <source>
        <dbReference type="ARBA" id="ARBA00022692"/>
    </source>
</evidence>
<feature type="transmembrane region" description="Helical" evidence="7">
    <location>
        <begin position="281"/>
        <end position="300"/>
    </location>
</feature>
<feature type="transmembrane region" description="Helical" evidence="7">
    <location>
        <begin position="167"/>
        <end position="184"/>
    </location>
</feature>
<evidence type="ECO:0000256" key="3">
    <source>
        <dbReference type="ARBA" id="ARBA00022448"/>
    </source>
</evidence>
<proteinExistence type="inferred from homology"/>
<feature type="transmembrane region" description="Helical" evidence="7">
    <location>
        <begin position="215"/>
        <end position="237"/>
    </location>
</feature>
<keyword evidence="10" id="KW-1185">Reference proteome</keyword>
<feature type="transmembrane region" description="Helical" evidence="7">
    <location>
        <begin position="371"/>
        <end position="389"/>
    </location>
</feature>
<feature type="transmembrane region" description="Helical" evidence="7">
    <location>
        <begin position="306"/>
        <end position="326"/>
    </location>
</feature>
<dbReference type="GO" id="GO:0022857">
    <property type="term" value="F:transmembrane transporter activity"/>
    <property type="evidence" value="ECO:0007669"/>
    <property type="project" value="InterPro"/>
</dbReference>
<feature type="transmembrane region" description="Helical" evidence="7">
    <location>
        <begin position="73"/>
        <end position="94"/>
    </location>
</feature>
<accession>A0A7H1N1A5</accession>
<feature type="domain" description="Major facilitator superfamily (MFS) profile" evidence="8">
    <location>
        <begin position="1"/>
        <end position="394"/>
    </location>
</feature>
<dbReference type="Proteomes" id="UP000516369">
    <property type="component" value="Chromosome"/>
</dbReference>
<reference evidence="9 10" key="1">
    <citation type="submission" date="2020-05" db="EMBL/GenBank/DDBJ databases">
        <title>Complete closed genome sequence of Defluviicoccus vanus.</title>
        <authorList>
            <person name="Bessarab I."/>
            <person name="Arumugam K."/>
            <person name="Maszenan A.M."/>
            <person name="Seviour R.J."/>
            <person name="Williams R.B."/>
        </authorList>
    </citation>
    <scope>NUCLEOTIDE SEQUENCE [LARGE SCALE GENOMIC DNA]</scope>
    <source>
        <strain evidence="9 10">Ben 114</strain>
    </source>
</reference>
<dbReference type="InterPro" id="IPR036259">
    <property type="entry name" value="MFS_trans_sf"/>
</dbReference>
<feature type="transmembrane region" description="Helical" evidence="7">
    <location>
        <begin position="338"/>
        <end position="359"/>
    </location>
</feature>
<dbReference type="PANTHER" id="PTHR23514:SF3">
    <property type="entry name" value="BYPASS OF STOP CODON PROTEIN 6"/>
    <property type="match status" value="1"/>
</dbReference>
<keyword evidence="3" id="KW-0813">Transport</keyword>
<dbReference type="RefSeq" id="WP_190262993.1">
    <property type="nucleotide sequence ID" value="NZ_CP053923.1"/>
</dbReference>
<dbReference type="InterPro" id="IPR020846">
    <property type="entry name" value="MFS_dom"/>
</dbReference>
<dbReference type="AlphaFoldDB" id="A0A7H1N1A5"/>
<evidence type="ECO:0000256" key="6">
    <source>
        <dbReference type="ARBA" id="ARBA00023136"/>
    </source>
</evidence>
<feature type="transmembrane region" description="Helical" evidence="7">
    <location>
        <begin position="46"/>
        <end position="66"/>
    </location>
</feature>
<evidence type="ECO:0000256" key="7">
    <source>
        <dbReference type="SAM" id="Phobius"/>
    </source>
</evidence>
<feature type="transmembrane region" description="Helical" evidence="7">
    <location>
        <begin position="12"/>
        <end position="34"/>
    </location>
</feature>
<evidence type="ECO:0000256" key="1">
    <source>
        <dbReference type="ARBA" id="ARBA00004127"/>
    </source>
</evidence>
<evidence type="ECO:0000259" key="8">
    <source>
        <dbReference type="PROSITE" id="PS50850"/>
    </source>
</evidence>
<dbReference type="PANTHER" id="PTHR23514">
    <property type="entry name" value="BYPASS OF STOP CODON PROTEIN 6"/>
    <property type="match status" value="1"/>
</dbReference>
<evidence type="ECO:0000313" key="9">
    <source>
        <dbReference type="EMBL" id="QNT69491.1"/>
    </source>
</evidence>
<dbReference type="Pfam" id="PF07690">
    <property type="entry name" value="MFS_1"/>
    <property type="match status" value="1"/>
</dbReference>